<dbReference type="RefSeq" id="WP_153531508.1">
    <property type="nucleotide sequence ID" value="NZ_WEGH01000001.1"/>
</dbReference>
<evidence type="ECO:0000256" key="2">
    <source>
        <dbReference type="SAM" id="Phobius"/>
    </source>
</evidence>
<dbReference type="GO" id="GO:0006790">
    <property type="term" value="P:sulfur compound metabolic process"/>
    <property type="evidence" value="ECO:0007669"/>
    <property type="project" value="TreeGrafter"/>
</dbReference>
<organism evidence="4 5">
    <name type="scientific">Actinomadura macrotermitis</name>
    <dbReference type="NCBI Taxonomy" id="2585200"/>
    <lineage>
        <taxon>Bacteria</taxon>
        <taxon>Bacillati</taxon>
        <taxon>Actinomycetota</taxon>
        <taxon>Actinomycetes</taxon>
        <taxon>Streptosporangiales</taxon>
        <taxon>Thermomonosporaceae</taxon>
        <taxon>Actinomadura</taxon>
    </lineage>
</organism>
<dbReference type="SUPFAM" id="SSF81296">
    <property type="entry name" value="E set domains"/>
    <property type="match status" value="1"/>
</dbReference>
<dbReference type="OrthoDB" id="9795587at2"/>
<accession>A0A7K0BR37</accession>
<protein>
    <submittedName>
        <fullName evidence="4">Sulfoxide reductase catalytic subunit YedY</fullName>
        <ecNumber evidence="4">1.8.-.-</ecNumber>
    </submittedName>
</protein>
<dbReference type="InterPro" id="IPR014756">
    <property type="entry name" value="Ig_E-set"/>
</dbReference>
<dbReference type="EC" id="1.8.-.-" evidence="4"/>
<dbReference type="SUPFAM" id="SSF56524">
    <property type="entry name" value="Oxidoreductase molybdopterin-binding domain"/>
    <property type="match status" value="1"/>
</dbReference>
<keyword evidence="2" id="KW-1133">Transmembrane helix</keyword>
<gene>
    <name evidence="4" type="primary">yedY_1</name>
    <name evidence="4" type="ORF">ACRB68_16740</name>
</gene>
<evidence type="ECO:0000259" key="3">
    <source>
        <dbReference type="Pfam" id="PF00174"/>
    </source>
</evidence>
<feature type="transmembrane region" description="Helical" evidence="2">
    <location>
        <begin position="72"/>
        <end position="90"/>
    </location>
</feature>
<dbReference type="EMBL" id="WEGH01000001">
    <property type="protein sequence ID" value="MQY03629.1"/>
    <property type="molecule type" value="Genomic_DNA"/>
</dbReference>
<comment type="caution">
    <text evidence="4">The sequence shown here is derived from an EMBL/GenBank/DDBJ whole genome shotgun (WGS) entry which is preliminary data.</text>
</comment>
<sequence length="511" mass="53424">MRNEGERPGLLIAALAGVLAGAVALGVAELAAAFVRPQAAPLIAVGGAGIDLTPEWLKHFAIRAFGTHDKQVLLGGLAAGAAVFAALFGVAGRFRRAAGAAGFAAFGLLGAVAALTRPVAGPADTVPVLLGMIAGIAALFLLLSLAPAAGVRGVDSDAGRRVFLAAAGGAAAVAASAGTLGRVLTSRRDVAAARRAVRLPAAAKPAPPLPAGADLRVPGLTPFVTPNKDFYRVDTNLVLPQVDPEQWTLRVHGLVDRPFEISFAELLRRPLEEHDITLTCVSNEVGGPYAGQARWLGVPLAGLLREAGVRAGADQVFSRSADGFTVSTPLPAVLDGRDALLAVGMNGEPLPVAHGFPARLVVPGLYGYVSATKWVVDLKVSRFADDRAYWTRRDWADHAPIKTMARIDLPKAFANIKAGRVPIAGVAWAQHRGIDAVEVRVDDGPWRRARLAPVPNTDTWRQWFLEWDAAPGNHRIEARAIDGTGAVQTSQRAEPFPSGASGRHSTVVTIT</sequence>
<keyword evidence="2" id="KW-0472">Membrane</keyword>
<name>A0A7K0BR37_9ACTN</name>
<dbReference type="Gene3D" id="2.60.40.650">
    <property type="match status" value="1"/>
</dbReference>
<dbReference type="GO" id="GO:0043546">
    <property type="term" value="F:molybdopterin cofactor binding"/>
    <property type="evidence" value="ECO:0007669"/>
    <property type="project" value="TreeGrafter"/>
</dbReference>
<dbReference type="InterPro" id="IPR036374">
    <property type="entry name" value="OxRdtase_Mopterin-bd_sf"/>
</dbReference>
<reference evidence="4 5" key="1">
    <citation type="submission" date="2019-10" db="EMBL/GenBank/DDBJ databases">
        <title>Actinomadura rubteroloni sp. nov. and Actinomadura macrotermitis sp. nov., isolated from the gut of fungus growing-termite Macrotermes natalensis.</title>
        <authorList>
            <person name="Benndorf R."/>
            <person name="Martin K."/>
            <person name="Kuefner M."/>
            <person name="De Beer W."/>
            <person name="Kaster A.-K."/>
            <person name="Vollmers J."/>
            <person name="Poulsen M."/>
            <person name="Beemelmanns C."/>
        </authorList>
    </citation>
    <scope>NUCLEOTIDE SEQUENCE [LARGE SCALE GENOMIC DNA]</scope>
    <source>
        <strain evidence="4 5">RB68</strain>
    </source>
</reference>
<dbReference type="PANTHER" id="PTHR19372:SF7">
    <property type="entry name" value="SULFITE OXIDASE, MITOCHONDRIAL"/>
    <property type="match status" value="1"/>
</dbReference>
<proteinExistence type="predicted"/>
<feature type="transmembrane region" description="Helical" evidence="2">
    <location>
        <begin position="162"/>
        <end position="184"/>
    </location>
</feature>
<evidence type="ECO:0000256" key="1">
    <source>
        <dbReference type="SAM" id="MobiDB-lite"/>
    </source>
</evidence>
<dbReference type="GO" id="GO:0020037">
    <property type="term" value="F:heme binding"/>
    <property type="evidence" value="ECO:0007669"/>
    <property type="project" value="TreeGrafter"/>
</dbReference>
<evidence type="ECO:0000313" key="5">
    <source>
        <dbReference type="Proteomes" id="UP000487268"/>
    </source>
</evidence>
<keyword evidence="5" id="KW-1185">Reference proteome</keyword>
<keyword evidence="4" id="KW-0560">Oxidoreductase</keyword>
<feature type="transmembrane region" description="Helical" evidence="2">
    <location>
        <begin position="128"/>
        <end position="150"/>
    </location>
</feature>
<dbReference type="PANTHER" id="PTHR19372">
    <property type="entry name" value="SULFITE REDUCTASE"/>
    <property type="match status" value="1"/>
</dbReference>
<evidence type="ECO:0000313" key="4">
    <source>
        <dbReference type="EMBL" id="MQY03629.1"/>
    </source>
</evidence>
<dbReference type="Gene3D" id="3.90.420.10">
    <property type="entry name" value="Oxidoreductase, molybdopterin-binding domain"/>
    <property type="match status" value="1"/>
</dbReference>
<keyword evidence="2" id="KW-0812">Transmembrane</keyword>
<dbReference type="Pfam" id="PF00174">
    <property type="entry name" value="Oxidored_molyb"/>
    <property type="match status" value="1"/>
</dbReference>
<dbReference type="AlphaFoldDB" id="A0A7K0BR37"/>
<dbReference type="GO" id="GO:0008482">
    <property type="term" value="F:sulfite oxidase activity"/>
    <property type="evidence" value="ECO:0007669"/>
    <property type="project" value="TreeGrafter"/>
</dbReference>
<feature type="domain" description="Oxidoreductase molybdopterin-binding" evidence="3">
    <location>
        <begin position="238"/>
        <end position="386"/>
    </location>
</feature>
<feature type="transmembrane region" description="Helical" evidence="2">
    <location>
        <begin position="97"/>
        <end position="116"/>
    </location>
</feature>
<feature type="region of interest" description="Disordered" evidence="1">
    <location>
        <begin position="491"/>
        <end position="511"/>
    </location>
</feature>
<dbReference type="Proteomes" id="UP000487268">
    <property type="component" value="Unassembled WGS sequence"/>
</dbReference>
<dbReference type="InterPro" id="IPR000572">
    <property type="entry name" value="OxRdtase_Mopterin-bd_dom"/>
</dbReference>